<comment type="caution">
    <text evidence="1">The sequence shown here is derived from an EMBL/GenBank/DDBJ whole genome shotgun (WGS) entry which is preliminary data.</text>
</comment>
<evidence type="ECO:0000313" key="1">
    <source>
        <dbReference type="EMBL" id="MFD2592446.1"/>
    </source>
</evidence>
<keyword evidence="2" id="KW-1185">Reference proteome</keyword>
<dbReference type="Proteomes" id="UP001597459">
    <property type="component" value="Unassembled WGS sequence"/>
</dbReference>
<protein>
    <submittedName>
        <fullName evidence="1">M949_RS01915 family surface polysaccharide biosynthesis protein</fullName>
    </submittedName>
</protein>
<name>A0ABW5NBH0_9FLAO</name>
<accession>A0ABW5NBH0</accession>
<reference evidence="2" key="1">
    <citation type="journal article" date="2019" name="Int. J. Syst. Evol. Microbiol.">
        <title>The Global Catalogue of Microorganisms (GCM) 10K type strain sequencing project: providing services to taxonomists for standard genome sequencing and annotation.</title>
        <authorList>
            <consortium name="The Broad Institute Genomics Platform"/>
            <consortium name="The Broad Institute Genome Sequencing Center for Infectious Disease"/>
            <person name="Wu L."/>
            <person name="Ma J."/>
        </authorList>
    </citation>
    <scope>NUCLEOTIDE SEQUENCE [LARGE SCALE GENOMIC DNA]</scope>
    <source>
        <strain evidence="2">KCTC 42423</strain>
    </source>
</reference>
<gene>
    <name evidence="1" type="ORF">ACFSTE_16520</name>
</gene>
<proteinExistence type="predicted"/>
<sequence>MKHIYFLICLLCTSVFSQTVIQEDMLQPYLHIPILDEVHSESSLKLKKIGYDEIPLHIEFRGTLLEAVAWEDKEGAHILLFSKTGTFAYKAYEDISKTRYTFQDKAALYVYMFTKTKGDDIYKRQWRVYDYAKNYGVDMYVGFIKKATTITDVDQDGTVEVSIPYRLIVRGGIDPGVMKIIVYEGTNKYALRGETAICLTKKKQETQEFGGTFKADKKIQQHKKLFKFLTERWEQHKCEAF</sequence>
<dbReference type="EMBL" id="JBHULX010000039">
    <property type="protein sequence ID" value="MFD2592446.1"/>
    <property type="molecule type" value="Genomic_DNA"/>
</dbReference>
<dbReference type="InterPro" id="IPR058148">
    <property type="entry name" value="M949_RS01915-like_dom"/>
</dbReference>
<evidence type="ECO:0000313" key="2">
    <source>
        <dbReference type="Proteomes" id="UP001597459"/>
    </source>
</evidence>
<organism evidence="1 2">
    <name type="scientific">Aquimarina hainanensis</name>
    <dbReference type="NCBI Taxonomy" id="1578017"/>
    <lineage>
        <taxon>Bacteria</taxon>
        <taxon>Pseudomonadati</taxon>
        <taxon>Bacteroidota</taxon>
        <taxon>Flavobacteriia</taxon>
        <taxon>Flavobacteriales</taxon>
        <taxon>Flavobacteriaceae</taxon>
        <taxon>Aquimarina</taxon>
    </lineage>
</organism>
<dbReference type="RefSeq" id="WP_378254462.1">
    <property type="nucleotide sequence ID" value="NZ_JBHSJV010000001.1"/>
</dbReference>
<dbReference type="NCBIfam" id="NF046077">
    <property type="entry name" value="LPS_M949_RS01915"/>
    <property type="match status" value="1"/>
</dbReference>